<sequence length="160" mass="18213">MSTHSDFEIDGLYVLLSDRGDKSFTFHWGLYLHQSIDSGYIYDLLSDAGSTNWRFDPRPSENVIGSRRVLVALKIGALDSTMHQSLLHRLEQIPLAYSTRFNENITCRVWVKEALFALDNEGYIGITSSVDDLEFEARNLALANKVGRKRTIRPSAECHF</sequence>
<evidence type="ECO:0000313" key="1">
    <source>
        <dbReference type="EMBL" id="CAG8023499.1"/>
    </source>
</evidence>
<evidence type="ECO:0000313" key="2">
    <source>
        <dbReference type="Proteomes" id="UP001153618"/>
    </source>
</evidence>
<gene>
    <name evidence="1" type="ORF">POLS_LOCUS2475</name>
</gene>
<protein>
    <submittedName>
        <fullName evidence="1">Uncharacterized protein</fullName>
    </submittedName>
</protein>
<reference evidence="1" key="1">
    <citation type="submission" date="2021-07" db="EMBL/GenBank/DDBJ databases">
        <authorList>
            <person name="Branca A.L. A."/>
        </authorList>
    </citation>
    <scope>NUCLEOTIDE SEQUENCE</scope>
</reference>
<name>A0A9W4MMC9_PENOL</name>
<dbReference type="EMBL" id="CAJVOS010000015">
    <property type="protein sequence ID" value="CAG8023499.1"/>
    <property type="molecule type" value="Genomic_DNA"/>
</dbReference>
<keyword evidence="2" id="KW-1185">Reference proteome</keyword>
<proteinExistence type="predicted"/>
<organism evidence="1 2">
    <name type="scientific">Penicillium olsonii</name>
    <dbReference type="NCBI Taxonomy" id="99116"/>
    <lineage>
        <taxon>Eukaryota</taxon>
        <taxon>Fungi</taxon>
        <taxon>Dikarya</taxon>
        <taxon>Ascomycota</taxon>
        <taxon>Pezizomycotina</taxon>
        <taxon>Eurotiomycetes</taxon>
        <taxon>Eurotiomycetidae</taxon>
        <taxon>Eurotiales</taxon>
        <taxon>Aspergillaceae</taxon>
        <taxon>Penicillium</taxon>
    </lineage>
</organism>
<comment type="caution">
    <text evidence="1">The sequence shown here is derived from an EMBL/GenBank/DDBJ whole genome shotgun (WGS) entry which is preliminary data.</text>
</comment>
<accession>A0A9W4MMC9</accession>
<dbReference type="AlphaFoldDB" id="A0A9W4MMC9"/>
<dbReference type="Proteomes" id="UP001153618">
    <property type="component" value="Unassembled WGS sequence"/>
</dbReference>
<dbReference type="OrthoDB" id="3016366at2759"/>